<dbReference type="Pfam" id="PF02548">
    <property type="entry name" value="Pantoate_transf"/>
    <property type="match status" value="1"/>
</dbReference>
<evidence type="ECO:0000256" key="6">
    <source>
        <dbReference type="HAMAP-Rule" id="MF_00156"/>
    </source>
</evidence>
<comment type="cofactor">
    <cofactor evidence="6">
        <name>Mg(2+)</name>
        <dbReference type="ChEBI" id="CHEBI:18420"/>
    </cofactor>
    <text evidence="6">Binds 1 Mg(2+) ion per subunit.</text>
</comment>
<feature type="binding site" evidence="6">
    <location>
        <position position="108"/>
    </location>
    <ligand>
        <name>3-methyl-2-oxobutanoate</name>
        <dbReference type="ChEBI" id="CHEBI:11851"/>
    </ligand>
</feature>
<dbReference type="PIRSF" id="PIRSF000388">
    <property type="entry name" value="Pantoate_hydroxy_MeTrfase"/>
    <property type="match status" value="1"/>
</dbReference>
<dbReference type="InterPro" id="IPR003700">
    <property type="entry name" value="Pantoate_hydroxy_MeTrfase"/>
</dbReference>
<evidence type="ECO:0000313" key="8">
    <source>
        <dbReference type="Proteomes" id="UP000661077"/>
    </source>
</evidence>
<dbReference type="PANTHER" id="PTHR20881:SF0">
    <property type="entry name" value="3-METHYL-2-OXOBUTANOATE HYDROXYMETHYLTRANSFERASE"/>
    <property type="match status" value="1"/>
</dbReference>
<dbReference type="SUPFAM" id="SSF51621">
    <property type="entry name" value="Phosphoenolpyruvate/pyruvate domain"/>
    <property type="match status" value="1"/>
</dbReference>
<dbReference type="EC" id="2.1.2.11" evidence="6"/>
<dbReference type="InterPro" id="IPR015813">
    <property type="entry name" value="Pyrv/PenolPyrv_kinase-like_dom"/>
</dbReference>
<feature type="binding site" evidence="6">
    <location>
        <position position="78"/>
    </location>
    <ligand>
        <name>3-methyl-2-oxobutanoate</name>
        <dbReference type="ChEBI" id="CHEBI:11851"/>
    </ligand>
</feature>
<dbReference type="CDD" id="cd06557">
    <property type="entry name" value="KPHMT-like"/>
    <property type="match status" value="1"/>
</dbReference>
<feature type="binding site" evidence="6">
    <location>
        <position position="39"/>
    </location>
    <ligand>
        <name>Mg(2+)</name>
        <dbReference type="ChEBI" id="CHEBI:18420"/>
    </ligand>
</feature>
<comment type="subunit">
    <text evidence="2 6">Homodecamer; pentamer of dimers.</text>
</comment>
<dbReference type="InterPro" id="IPR040442">
    <property type="entry name" value="Pyrv_kinase-like_dom_sf"/>
</dbReference>
<organism evidence="7 8">
    <name type="scientific">Steroidobacter gossypii</name>
    <dbReference type="NCBI Taxonomy" id="2805490"/>
    <lineage>
        <taxon>Bacteria</taxon>
        <taxon>Pseudomonadati</taxon>
        <taxon>Pseudomonadota</taxon>
        <taxon>Gammaproteobacteria</taxon>
        <taxon>Steroidobacterales</taxon>
        <taxon>Steroidobacteraceae</taxon>
        <taxon>Steroidobacter</taxon>
    </lineage>
</organism>
<feature type="binding site" evidence="6">
    <location>
        <position position="110"/>
    </location>
    <ligand>
        <name>Mg(2+)</name>
        <dbReference type="ChEBI" id="CHEBI:18420"/>
    </ligand>
</feature>
<proteinExistence type="inferred from homology"/>
<evidence type="ECO:0000313" key="7">
    <source>
        <dbReference type="EMBL" id="MBM0105621.1"/>
    </source>
</evidence>
<protein>
    <recommendedName>
        <fullName evidence="6">3-methyl-2-oxobutanoate hydroxymethyltransferase</fullName>
        <ecNumber evidence="6">2.1.2.11</ecNumber>
    </recommendedName>
    <alternativeName>
        <fullName evidence="6">Ketopantoate hydroxymethyltransferase</fullName>
        <shortName evidence="6">KPHMT</shortName>
    </alternativeName>
</protein>
<comment type="function">
    <text evidence="6">Catalyzes the reversible reaction in which hydroxymethyl group from 5,10-methylenetetrahydrofolate is transferred onto alpha-ketoisovalerate to form ketopantoate.</text>
</comment>
<evidence type="ECO:0000256" key="3">
    <source>
        <dbReference type="ARBA" id="ARBA00022655"/>
    </source>
</evidence>
<comment type="caution">
    <text evidence="7">The sequence shown here is derived from an EMBL/GenBank/DDBJ whole genome shotgun (WGS) entry which is preliminary data.</text>
</comment>
<gene>
    <name evidence="6 7" type="primary">panB</name>
    <name evidence="7" type="ORF">JM946_12715</name>
</gene>
<keyword evidence="3 6" id="KW-0566">Pantothenate biosynthesis</keyword>
<comment type="subcellular location">
    <subcellularLocation>
        <location evidence="6">Cytoplasm</location>
    </subcellularLocation>
</comment>
<name>A0ABS1WXB4_9GAMM</name>
<accession>A0ABS1WXB4</accession>
<evidence type="ECO:0000256" key="1">
    <source>
        <dbReference type="ARBA" id="ARBA00008676"/>
    </source>
</evidence>
<comment type="similarity">
    <text evidence="1 6">Belongs to the PanB family.</text>
</comment>
<dbReference type="PANTHER" id="PTHR20881">
    <property type="entry name" value="3-METHYL-2-OXOBUTANOATE HYDROXYMETHYLTRANSFERASE"/>
    <property type="match status" value="1"/>
</dbReference>
<dbReference type="RefSeq" id="WP_203167655.1">
    <property type="nucleotide sequence ID" value="NZ_JAEVLS010000002.1"/>
</dbReference>
<dbReference type="EMBL" id="JAEVLS010000002">
    <property type="protein sequence ID" value="MBM0105621.1"/>
    <property type="molecule type" value="Genomic_DNA"/>
</dbReference>
<dbReference type="NCBIfam" id="TIGR00222">
    <property type="entry name" value="panB"/>
    <property type="match status" value="1"/>
</dbReference>
<feature type="active site" description="Proton acceptor" evidence="6">
    <location>
        <position position="177"/>
    </location>
</feature>
<dbReference type="Proteomes" id="UP000661077">
    <property type="component" value="Unassembled WGS sequence"/>
</dbReference>
<keyword evidence="6" id="KW-0963">Cytoplasm</keyword>
<keyword evidence="8" id="KW-1185">Reference proteome</keyword>
<keyword evidence="5 6" id="KW-0479">Metal-binding</keyword>
<evidence type="ECO:0000256" key="4">
    <source>
        <dbReference type="ARBA" id="ARBA00022679"/>
    </source>
</evidence>
<dbReference type="GO" id="GO:0003864">
    <property type="term" value="F:3-methyl-2-oxobutanoate hydroxymethyltransferase activity"/>
    <property type="evidence" value="ECO:0007669"/>
    <property type="project" value="UniProtKB-EC"/>
</dbReference>
<dbReference type="Gene3D" id="3.20.20.60">
    <property type="entry name" value="Phosphoenolpyruvate-binding domains"/>
    <property type="match status" value="1"/>
</dbReference>
<keyword evidence="4 6" id="KW-0808">Transferase</keyword>
<evidence type="ECO:0000256" key="2">
    <source>
        <dbReference type="ARBA" id="ARBA00011424"/>
    </source>
</evidence>
<dbReference type="HAMAP" id="MF_00156">
    <property type="entry name" value="PanB"/>
    <property type="match status" value="1"/>
</dbReference>
<feature type="binding site" evidence="6">
    <location>
        <begin position="39"/>
        <end position="40"/>
    </location>
    <ligand>
        <name>3-methyl-2-oxobutanoate</name>
        <dbReference type="ChEBI" id="CHEBI:11851"/>
    </ligand>
</feature>
<evidence type="ECO:0000256" key="5">
    <source>
        <dbReference type="ARBA" id="ARBA00022723"/>
    </source>
</evidence>
<reference evidence="7 8" key="1">
    <citation type="journal article" date="2021" name="Int. J. Syst. Evol. Microbiol.">
        <title>Steroidobacter gossypii sp. nov., isolated from soil of cotton cropping field.</title>
        <authorList>
            <person name="Huang R."/>
            <person name="Yang S."/>
            <person name="Zhen C."/>
            <person name="Liu W."/>
        </authorList>
    </citation>
    <scope>NUCLEOTIDE SEQUENCE [LARGE SCALE GENOMIC DNA]</scope>
    <source>
        <strain evidence="7 8">S1-65</strain>
    </source>
</reference>
<dbReference type="NCBIfam" id="NF001452">
    <property type="entry name" value="PRK00311.1"/>
    <property type="match status" value="1"/>
</dbReference>
<keyword evidence="6" id="KW-0460">Magnesium</keyword>
<sequence length="275" mass="29270">MDIVAMKRRGERIAALTAYDYTSAQMIDAAGVPFILIGDTLGMVVQGQDTTLPVTLDQIIYHSQMVARGSQRALLVGDMPFMSYQVSVEDALRNSARLLTEGKVGAVKIEGGASIAPTIERLVNVGIPVCGHLGFTPQSVHAMGGPRIQGKEPSAAASLVADAKALEAAGAFAIVLELVPATVAQEISRRVSIPTIGIGAGPHCDGEVQVFHDLFGLYSDLKPRHTRRYLKVAEDIASATRQFIRDVSEGTFPGAEQTSDLGAEAKERFRALLTV</sequence>
<comment type="pathway">
    <text evidence="6">Cofactor biosynthesis; (R)-pantothenate biosynthesis; (R)-pantoate from 3-methyl-2-oxobutanoate: step 1/2.</text>
</comment>
<comment type="catalytic activity">
    <reaction evidence="6">
        <text>(6R)-5,10-methylene-5,6,7,8-tetrahydrofolate + 3-methyl-2-oxobutanoate + H2O = 2-dehydropantoate + (6S)-5,6,7,8-tetrahydrofolate</text>
        <dbReference type="Rhea" id="RHEA:11824"/>
        <dbReference type="ChEBI" id="CHEBI:11561"/>
        <dbReference type="ChEBI" id="CHEBI:11851"/>
        <dbReference type="ChEBI" id="CHEBI:15377"/>
        <dbReference type="ChEBI" id="CHEBI:15636"/>
        <dbReference type="ChEBI" id="CHEBI:57453"/>
        <dbReference type="EC" id="2.1.2.11"/>
    </reaction>
</comment>
<feature type="binding site" evidence="6">
    <location>
        <position position="78"/>
    </location>
    <ligand>
        <name>Mg(2+)</name>
        <dbReference type="ChEBI" id="CHEBI:18420"/>
    </ligand>
</feature>